<gene>
    <name evidence="1" type="ORF">F511_29510</name>
</gene>
<organism evidence="1 2">
    <name type="scientific">Dorcoceras hygrometricum</name>
    <dbReference type="NCBI Taxonomy" id="472368"/>
    <lineage>
        <taxon>Eukaryota</taxon>
        <taxon>Viridiplantae</taxon>
        <taxon>Streptophyta</taxon>
        <taxon>Embryophyta</taxon>
        <taxon>Tracheophyta</taxon>
        <taxon>Spermatophyta</taxon>
        <taxon>Magnoliopsida</taxon>
        <taxon>eudicotyledons</taxon>
        <taxon>Gunneridae</taxon>
        <taxon>Pentapetalae</taxon>
        <taxon>asterids</taxon>
        <taxon>lamiids</taxon>
        <taxon>Lamiales</taxon>
        <taxon>Gesneriaceae</taxon>
        <taxon>Didymocarpoideae</taxon>
        <taxon>Trichosporeae</taxon>
        <taxon>Loxocarpinae</taxon>
        <taxon>Dorcoceras</taxon>
    </lineage>
</organism>
<evidence type="ECO:0000313" key="2">
    <source>
        <dbReference type="Proteomes" id="UP000250235"/>
    </source>
</evidence>
<protein>
    <submittedName>
        <fullName evidence="1">Uncharacterized protein</fullName>
    </submittedName>
</protein>
<dbReference type="EMBL" id="KQ999312">
    <property type="protein sequence ID" value="KZV41983.1"/>
    <property type="molecule type" value="Genomic_DNA"/>
</dbReference>
<accession>A0A2Z7CC10</accession>
<proteinExistence type="predicted"/>
<dbReference type="Proteomes" id="UP000250235">
    <property type="component" value="Unassembled WGS sequence"/>
</dbReference>
<dbReference type="AlphaFoldDB" id="A0A2Z7CC10"/>
<evidence type="ECO:0000313" key="1">
    <source>
        <dbReference type="EMBL" id="KZV41983.1"/>
    </source>
</evidence>
<name>A0A2Z7CC10_9LAMI</name>
<reference evidence="1 2" key="1">
    <citation type="journal article" date="2015" name="Proc. Natl. Acad. Sci. U.S.A.">
        <title>The resurrection genome of Boea hygrometrica: A blueprint for survival of dehydration.</title>
        <authorList>
            <person name="Xiao L."/>
            <person name="Yang G."/>
            <person name="Zhang L."/>
            <person name="Yang X."/>
            <person name="Zhao S."/>
            <person name="Ji Z."/>
            <person name="Zhou Q."/>
            <person name="Hu M."/>
            <person name="Wang Y."/>
            <person name="Chen M."/>
            <person name="Xu Y."/>
            <person name="Jin H."/>
            <person name="Xiao X."/>
            <person name="Hu G."/>
            <person name="Bao F."/>
            <person name="Hu Y."/>
            <person name="Wan P."/>
            <person name="Li L."/>
            <person name="Deng X."/>
            <person name="Kuang T."/>
            <person name="Xiang C."/>
            <person name="Zhu J.K."/>
            <person name="Oliver M.J."/>
            <person name="He Y."/>
        </authorList>
    </citation>
    <scope>NUCLEOTIDE SEQUENCE [LARGE SCALE GENOMIC DNA]</scope>
    <source>
        <strain evidence="2">cv. XS01</strain>
    </source>
</reference>
<sequence>MLPIVDLIKEDLPPPTLKSQIPCEFGWSQAPRRQQVGSGSATVCQQDVGKPVEKRATVEGVEKQREEPTADVVVNEPAVETFVEKEKETSGDDVDSIIQHILEDTAQLETDMGDTDETDVGGPTIQSFDDFISGDFQLVTSVADRMIDVENDPDEEKRTDDESMTLDEILSTIPAGSSLPSTTGDVTKIQLGKNIQIRDVNEGGWYKASLPKISTAEKGKAPLHERYPIKGNPAKEIFSLVCADIELLVQLREQVIDDVDKFFNSFSFKRMAALKIEDIYAKEEQVLTWAQTDSTRIALQRRTYILTKYRELLLRKFLEARKTNFVPGESTSAIDLKVLAMLSYFHFFVVTELKTEMQAHGLIWEMTCCSRLFEGPNHDRDAVIARSNKNIRSSCWIRTMIRVEGYWVIEPCTDYWKPLPRRLIQHEILPQIAYVDTLPPASEFFKLLKKRWAEVCIEAATFFVSGKLLPVGSLNFCRALVVAKPVQDSGFRQPRVTI</sequence>
<keyword evidence="2" id="KW-1185">Reference proteome</keyword>